<protein>
    <recommendedName>
        <fullName evidence="3">Bulb-type lectin domain-containing protein</fullName>
    </recommendedName>
</protein>
<evidence type="ECO:0000313" key="1">
    <source>
        <dbReference type="EMBL" id="RRQ49941.1"/>
    </source>
</evidence>
<dbReference type="AlphaFoldDB" id="A0A426RLS7"/>
<dbReference type="OrthoDB" id="9811934at2"/>
<dbReference type="PANTHER" id="PTHR42754:SF1">
    <property type="entry name" value="LIPOPROTEIN"/>
    <property type="match status" value="1"/>
</dbReference>
<dbReference type="PANTHER" id="PTHR42754">
    <property type="entry name" value="ENDOGLUCANASE"/>
    <property type="match status" value="1"/>
</dbReference>
<gene>
    <name evidence="1" type="ORF">DZC72_04980</name>
</gene>
<organism evidence="1 2">
    <name type="scientific">Maribacter algicola</name>
    <dbReference type="NCBI Taxonomy" id="2498892"/>
    <lineage>
        <taxon>Bacteria</taxon>
        <taxon>Pseudomonadati</taxon>
        <taxon>Bacteroidota</taxon>
        <taxon>Flavobacteriia</taxon>
        <taxon>Flavobacteriales</taxon>
        <taxon>Flavobacteriaceae</taxon>
        <taxon>Maribacter</taxon>
    </lineage>
</organism>
<keyword evidence="2" id="KW-1185">Reference proteome</keyword>
<dbReference type="EMBL" id="QUSX01000001">
    <property type="protein sequence ID" value="RRQ49941.1"/>
    <property type="molecule type" value="Genomic_DNA"/>
</dbReference>
<name>A0A426RLS7_9FLAO</name>
<evidence type="ECO:0008006" key="3">
    <source>
        <dbReference type="Google" id="ProtNLM"/>
    </source>
</evidence>
<comment type="caution">
    <text evidence="1">The sequence shown here is derived from an EMBL/GenBank/DDBJ whole genome shotgun (WGS) entry which is preliminary data.</text>
</comment>
<dbReference type="RefSeq" id="WP_125221755.1">
    <property type="nucleotide sequence ID" value="NZ_QUSX01000001.1"/>
</dbReference>
<reference evidence="2" key="1">
    <citation type="submission" date="2018-12" db="EMBL/GenBank/DDBJ databases">
        <title>Maribacter lutimaris sp. nov., isolated from marine sediment.</title>
        <authorList>
            <person name="Kim K.K."/>
        </authorList>
    </citation>
    <scope>NUCLEOTIDE SEQUENCE [LARGE SCALE GENOMIC DNA]</scope>
    <source>
        <strain evidence="2">PoM-212</strain>
    </source>
</reference>
<accession>A0A426RLS7</accession>
<proteinExistence type="predicted"/>
<sequence>MYRFHFIWALIFFWSCSKDANGENLESNEQGFLGEVEWIKTFGGSGEDIGQAIIQTSDGGYAILGFSNSIDGDLQGKTVEVNDYWLLKLDADGNAQWSKTYGGSKDDRGQSLVQTMDGGYALTGYAMSDDGDASLNRGFHDNWLLKLNTTGEIEWEKSYGFSGHDHSYDLLQTEDGGFFFTGFLDITSARADGYTEKGNTLTRHGVGEFWGTKIDPFGDVEWRGYFGGTNNDRSHAVVRSQDGGFVMAGFSESNDFDISNPGGSYDFWLVKLDNTGTMEWERSFGGTGIEISYDIDNTLDGGYVVVGNTFSTDGDITASKGESDFWLVKVDGSGNLIWERTFGGSRFDAAQAVVSSKDGGYYVVGNSKSSDQDVSSNNGENDIWMLKTDDKGNLLWQGSFGGSQIDFGYDVVEGEDGSVLLIGESQSVDFQGLGSKGKSDLVLIKLR</sequence>
<dbReference type="Proteomes" id="UP000286990">
    <property type="component" value="Unassembled WGS sequence"/>
</dbReference>
<evidence type="ECO:0000313" key="2">
    <source>
        <dbReference type="Proteomes" id="UP000286990"/>
    </source>
</evidence>